<dbReference type="PROSITE" id="PS50113">
    <property type="entry name" value="PAC"/>
    <property type="match status" value="1"/>
</dbReference>
<keyword evidence="9" id="KW-0630">Potassium</keyword>
<evidence type="ECO:0000259" key="19">
    <source>
        <dbReference type="PROSITE" id="PS50112"/>
    </source>
</evidence>
<feature type="transmembrane region" description="Helical" evidence="17">
    <location>
        <begin position="469"/>
        <end position="489"/>
    </location>
</feature>
<dbReference type="GO" id="GO:0005516">
    <property type="term" value="F:calmodulin binding"/>
    <property type="evidence" value="ECO:0007669"/>
    <property type="project" value="UniProtKB-KW"/>
</dbReference>
<dbReference type="EMBL" id="VCGU01000459">
    <property type="protein sequence ID" value="TRY61323.1"/>
    <property type="molecule type" value="Genomic_DNA"/>
</dbReference>
<dbReference type="SUPFAM" id="SSF55785">
    <property type="entry name" value="PYP-like sensor domain (PAS domain)"/>
    <property type="match status" value="1"/>
</dbReference>
<dbReference type="InterPro" id="IPR014710">
    <property type="entry name" value="RmlC-like_jellyroll"/>
</dbReference>
<dbReference type="InterPro" id="IPR035965">
    <property type="entry name" value="PAS-like_dom_sf"/>
</dbReference>
<keyword evidence="5 17" id="KW-0812">Transmembrane</keyword>
<keyword evidence="6" id="KW-0631">Potassium channel</keyword>
<evidence type="ECO:0000256" key="17">
    <source>
        <dbReference type="SAM" id="Phobius"/>
    </source>
</evidence>
<feature type="transmembrane region" description="Helical" evidence="17">
    <location>
        <begin position="234"/>
        <end position="256"/>
    </location>
</feature>
<keyword evidence="22" id="KW-1185">Reference proteome</keyword>
<dbReference type="Gene3D" id="1.10.287.70">
    <property type="match status" value="1"/>
</dbReference>
<dbReference type="Pfam" id="PF13426">
    <property type="entry name" value="PAS_9"/>
    <property type="match status" value="1"/>
</dbReference>
<comment type="subcellular location">
    <subcellularLocation>
        <location evidence="1">Membrane</location>
        <topology evidence="1">Multi-pass membrane protein</topology>
    </subcellularLocation>
</comment>
<dbReference type="InterPro" id="IPR000014">
    <property type="entry name" value="PAS"/>
</dbReference>
<feature type="transmembrane region" description="Helical" evidence="17">
    <location>
        <begin position="440"/>
        <end position="462"/>
    </location>
</feature>
<evidence type="ECO:0000256" key="16">
    <source>
        <dbReference type="SAM" id="MobiDB-lite"/>
    </source>
</evidence>
<dbReference type="Pfam" id="PF00027">
    <property type="entry name" value="cNMP_binding"/>
    <property type="match status" value="1"/>
</dbReference>
<dbReference type="PANTHER" id="PTHR10217:SF435">
    <property type="entry name" value="POTASSIUM VOLTAGE-GATED CHANNEL PROTEIN EAG"/>
    <property type="match status" value="1"/>
</dbReference>
<dbReference type="FunFam" id="2.60.120.10:FF:000222">
    <property type="entry name" value="Predicted protein"/>
    <property type="match status" value="1"/>
</dbReference>
<evidence type="ECO:0000256" key="5">
    <source>
        <dbReference type="ARBA" id="ARBA00022692"/>
    </source>
</evidence>
<evidence type="ECO:0000256" key="2">
    <source>
        <dbReference type="ARBA" id="ARBA00022448"/>
    </source>
</evidence>
<evidence type="ECO:0000256" key="13">
    <source>
        <dbReference type="ARBA" id="ARBA00023180"/>
    </source>
</evidence>
<keyword evidence="4" id="KW-0597">Phosphoprotein</keyword>
<evidence type="ECO:0000256" key="1">
    <source>
        <dbReference type="ARBA" id="ARBA00004141"/>
    </source>
</evidence>
<evidence type="ECO:0000256" key="6">
    <source>
        <dbReference type="ARBA" id="ARBA00022826"/>
    </source>
</evidence>
<evidence type="ECO:0000256" key="12">
    <source>
        <dbReference type="ARBA" id="ARBA00023136"/>
    </source>
</evidence>
<evidence type="ECO:0000259" key="20">
    <source>
        <dbReference type="PROSITE" id="PS50113"/>
    </source>
</evidence>
<dbReference type="Pfam" id="PF00520">
    <property type="entry name" value="Ion_trans"/>
    <property type="match status" value="1"/>
</dbReference>
<keyword evidence="10 17" id="KW-1133">Transmembrane helix</keyword>
<keyword evidence="3" id="KW-0633">Potassium transport</keyword>
<evidence type="ECO:0008006" key="23">
    <source>
        <dbReference type="Google" id="ProtNLM"/>
    </source>
</evidence>
<feature type="compositionally biased region" description="Low complexity" evidence="16">
    <location>
        <begin position="910"/>
        <end position="923"/>
    </location>
</feature>
<dbReference type="AlphaFoldDB" id="A0A553N7E7"/>
<dbReference type="CDD" id="cd00038">
    <property type="entry name" value="CAP_ED"/>
    <property type="match status" value="1"/>
</dbReference>
<dbReference type="InterPro" id="IPR003949">
    <property type="entry name" value="K_chnl_volt-dep_EAG"/>
</dbReference>
<dbReference type="InterPro" id="IPR001610">
    <property type="entry name" value="PAC"/>
</dbReference>
<dbReference type="GO" id="GO:0008076">
    <property type="term" value="C:voltage-gated potassium channel complex"/>
    <property type="evidence" value="ECO:0007669"/>
    <property type="project" value="TreeGrafter"/>
</dbReference>
<dbReference type="SUPFAM" id="SSF51206">
    <property type="entry name" value="cAMP-binding domain-like"/>
    <property type="match status" value="1"/>
</dbReference>
<dbReference type="InterPro" id="IPR000700">
    <property type="entry name" value="PAS-assoc_C"/>
</dbReference>
<feature type="region of interest" description="Disordered" evidence="16">
    <location>
        <begin position="776"/>
        <end position="816"/>
    </location>
</feature>
<feature type="region of interest" description="Disordered" evidence="16">
    <location>
        <begin position="908"/>
        <end position="931"/>
    </location>
</feature>
<evidence type="ECO:0000256" key="7">
    <source>
        <dbReference type="ARBA" id="ARBA00022860"/>
    </source>
</evidence>
<feature type="domain" description="Cyclic nucleotide-binding" evidence="18">
    <location>
        <begin position="572"/>
        <end position="672"/>
    </location>
</feature>
<accession>A0A553N7E7</accession>
<comment type="caution">
    <text evidence="21">The sequence shown here is derived from an EMBL/GenBank/DDBJ whole genome shotgun (WGS) entry which is preliminary data.</text>
</comment>
<dbReference type="InterPro" id="IPR003938">
    <property type="entry name" value="K_chnl_volt-dep_EAG/ELK/ERG"/>
</dbReference>
<keyword evidence="13" id="KW-0325">Glycoprotein</keyword>
<dbReference type="PANTHER" id="PTHR10217">
    <property type="entry name" value="VOLTAGE AND LIGAND GATED POTASSIUM CHANNEL"/>
    <property type="match status" value="1"/>
</dbReference>
<dbReference type="STRING" id="6832.A0A553N7E7"/>
<dbReference type="InterPro" id="IPR018490">
    <property type="entry name" value="cNMP-bd_dom_sf"/>
</dbReference>
<dbReference type="PROSITE" id="PS50042">
    <property type="entry name" value="CNMP_BINDING_3"/>
    <property type="match status" value="1"/>
</dbReference>
<dbReference type="Gene3D" id="2.60.120.10">
    <property type="entry name" value="Jelly Rolls"/>
    <property type="match status" value="1"/>
</dbReference>
<evidence type="ECO:0000256" key="8">
    <source>
        <dbReference type="ARBA" id="ARBA00022882"/>
    </source>
</evidence>
<dbReference type="Gene3D" id="1.10.287.630">
    <property type="entry name" value="Helix hairpin bin"/>
    <property type="match status" value="1"/>
</dbReference>
<dbReference type="Proteomes" id="UP000318571">
    <property type="component" value="Chromosome 8"/>
</dbReference>
<sequence>MPGGRRGLVAPQNTFLDNLIKKASSAPDTSFVLANAQIVDYPMVYCSEEFSKMLGYPRSEVMQKPIRCDFMVGVLTDKETLNKISEALSRMEGGSYEVLFYKKNGHAIWLQLDITEIRNAQRVVVLFLCAFRDITAFKEPLEGGSVMMSNLSKFAKLAWTITRSRNNGSNQTNKVMNNSRSSVNLITQVSTTQGQGLRTDLPKPTFLESLPEYKHDPPKTPQHILLHYSTFKVVWDWVILGLTFYTVIMVPFNLAINRTFNNEDISLLVVDSIVDLIFFIDIIFNFHTSFVGTDGSVIVDETKIRQNYLRSGFAIDVMACLPYDALSMFDLSEDKSTYGNIFSILKVMRLFRLGRVARALHRFLESSFALLLLMLSFYMIVAHWFACIWYVIGKEDLKSGIQYGWLSSLANRTEDYFILARDERQNGSVAIIGGPPLKSIYITSLYFTMTCMTSIGFGNVAAETDSEKTFSVCMMMISSLLYAAIFGHVTTIIHNMTLATAKYHEMLNSVKEFMILNEVPKNLCERVLDYVVSKWTNTKGVDQDRVLSVCPKDMRADICVHLNRRVFNGCPAFRLASDGCLRALAVNFDTMHCAPGDFIFRKGESIRELSFVVSGSLEVIQDGEILAFLSKGDVFGDAQWKEHQLAKSAVHVRALTYCDIHMINVEKLKDVLEFYKAFSQTFARNLTLTYDLSKRTVIFKVSDRKMEKVLNDVQQYEPPFTPAQVMLLKKAVNKFKGQIMDGSVSAGSESGRRSTSPRVLRERIINRLNANASKNGSAHLGSLGDVSPPIRPSTSKMMFADTDSNRSSVKDLFSDKPKGMQAKNEFAEGRAGGSRKWKFMRQKSQQMMSVLSPTNEIKVESSAAMLNEFSDALNEYRGEIRTNLAQLDAKINRLEAVMVNLSERLPQILSNNGSSSGVPPSTSQPMSRKRV</sequence>
<evidence type="ECO:0000313" key="21">
    <source>
        <dbReference type="EMBL" id="TRY61323.1"/>
    </source>
</evidence>
<keyword evidence="2" id="KW-0813">Transport</keyword>
<name>A0A553N7E7_TIGCA</name>
<dbReference type="OrthoDB" id="447251at2759"/>
<dbReference type="InterPro" id="IPR005821">
    <property type="entry name" value="Ion_trans_dom"/>
</dbReference>
<evidence type="ECO:0000259" key="18">
    <source>
        <dbReference type="PROSITE" id="PS50042"/>
    </source>
</evidence>
<feature type="domain" description="PAS" evidence="19">
    <location>
        <begin position="12"/>
        <end position="95"/>
    </location>
</feature>
<dbReference type="PROSITE" id="PS50112">
    <property type="entry name" value="PAS"/>
    <property type="match status" value="1"/>
</dbReference>
<keyword evidence="8" id="KW-0851">Voltage-gated channel</keyword>
<feature type="transmembrane region" description="Helical" evidence="17">
    <location>
        <begin position="368"/>
        <end position="392"/>
    </location>
</feature>
<keyword evidence="7" id="KW-0112">Calmodulin-binding</keyword>
<dbReference type="SMART" id="SM00086">
    <property type="entry name" value="PAC"/>
    <property type="match status" value="1"/>
</dbReference>
<evidence type="ECO:0000256" key="11">
    <source>
        <dbReference type="ARBA" id="ARBA00023065"/>
    </source>
</evidence>
<dbReference type="OMA" id="RSASCKF"/>
<dbReference type="Gene3D" id="3.30.450.20">
    <property type="entry name" value="PAS domain"/>
    <property type="match status" value="1"/>
</dbReference>
<dbReference type="SMART" id="SM00100">
    <property type="entry name" value="cNMP"/>
    <property type="match status" value="1"/>
</dbReference>
<evidence type="ECO:0000256" key="10">
    <source>
        <dbReference type="ARBA" id="ARBA00022989"/>
    </source>
</evidence>
<proteinExistence type="predicted"/>
<gene>
    <name evidence="21" type="ORF">TCAL_03699</name>
</gene>
<evidence type="ECO:0000256" key="15">
    <source>
        <dbReference type="SAM" id="Coils"/>
    </source>
</evidence>
<dbReference type="NCBIfam" id="TIGR00229">
    <property type="entry name" value="sensory_box"/>
    <property type="match status" value="1"/>
</dbReference>
<evidence type="ECO:0000313" key="22">
    <source>
        <dbReference type="Proteomes" id="UP000318571"/>
    </source>
</evidence>
<dbReference type="PRINTS" id="PR01464">
    <property type="entry name" value="EAGCHANNEL"/>
</dbReference>
<dbReference type="SUPFAM" id="SSF81324">
    <property type="entry name" value="Voltage-gated potassium channels"/>
    <property type="match status" value="1"/>
</dbReference>
<dbReference type="CDD" id="cd00130">
    <property type="entry name" value="PAS"/>
    <property type="match status" value="1"/>
</dbReference>
<keyword evidence="12 17" id="KW-0472">Membrane</keyword>
<evidence type="ECO:0000256" key="4">
    <source>
        <dbReference type="ARBA" id="ARBA00022553"/>
    </source>
</evidence>
<dbReference type="PRINTS" id="PR01463">
    <property type="entry name" value="EAGCHANLFMLY"/>
</dbReference>
<evidence type="ECO:0000256" key="14">
    <source>
        <dbReference type="ARBA" id="ARBA00023303"/>
    </source>
</evidence>
<organism evidence="21 22">
    <name type="scientific">Tigriopus californicus</name>
    <name type="common">Marine copepod</name>
    <dbReference type="NCBI Taxonomy" id="6832"/>
    <lineage>
        <taxon>Eukaryota</taxon>
        <taxon>Metazoa</taxon>
        <taxon>Ecdysozoa</taxon>
        <taxon>Arthropoda</taxon>
        <taxon>Crustacea</taxon>
        <taxon>Multicrustacea</taxon>
        <taxon>Hexanauplia</taxon>
        <taxon>Copepoda</taxon>
        <taxon>Harpacticoida</taxon>
        <taxon>Harpacticidae</taxon>
        <taxon>Tigriopus</taxon>
    </lineage>
</organism>
<dbReference type="FunFam" id="3.30.450.20:FF:000009">
    <property type="entry name" value="Potassium voltage-gated channel subfamily H member 1"/>
    <property type="match status" value="1"/>
</dbReference>
<dbReference type="GO" id="GO:0005249">
    <property type="term" value="F:voltage-gated potassium channel activity"/>
    <property type="evidence" value="ECO:0007669"/>
    <property type="project" value="InterPro"/>
</dbReference>
<evidence type="ECO:0000256" key="9">
    <source>
        <dbReference type="ARBA" id="ARBA00022958"/>
    </source>
</evidence>
<dbReference type="InterPro" id="IPR000595">
    <property type="entry name" value="cNMP-bd_dom"/>
</dbReference>
<evidence type="ECO:0000256" key="3">
    <source>
        <dbReference type="ARBA" id="ARBA00022538"/>
    </source>
</evidence>
<dbReference type="GO" id="GO:0042391">
    <property type="term" value="P:regulation of membrane potential"/>
    <property type="evidence" value="ECO:0007669"/>
    <property type="project" value="TreeGrafter"/>
</dbReference>
<reference evidence="21 22" key="1">
    <citation type="journal article" date="2018" name="Nat. Ecol. Evol.">
        <title>Genomic signatures of mitonuclear coevolution across populations of Tigriopus californicus.</title>
        <authorList>
            <person name="Barreto F.S."/>
            <person name="Watson E.T."/>
            <person name="Lima T.G."/>
            <person name="Willett C.S."/>
            <person name="Edmands S."/>
            <person name="Li W."/>
            <person name="Burton R.S."/>
        </authorList>
    </citation>
    <scope>NUCLEOTIDE SEQUENCE [LARGE SCALE GENOMIC DNA]</scope>
    <source>
        <strain evidence="21 22">San Diego</strain>
    </source>
</reference>
<keyword evidence="11" id="KW-0406">Ion transport</keyword>
<keyword evidence="14" id="KW-0407">Ion channel</keyword>
<keyword evidence="15" id="KW-0175">Coiled coil</keyword>
<feature type="coiled-coil region" evidence="15">
    <location>
        <begin position="877"/>
        <end position="904"/>
    </location>
</feature>
<feature type="domain" description="PAC" evidence="20">
    <location>
        <begin position="94"/>
        <end position="146"/>
    </location>
</feature>
<dbReference type="InterPro" id="IPR050818">
    <property type="entry name" value="KCNH_animal-type"/>
</dbReference>
<protein>
    <recommendedName>
        <fullName evidence="23">Cyclic nucleotide-binding domain-containing protein</fullName>
    </recommendedName>
</protein>